<dbReference type="PANTHER" id="PTHR36766">
    <property type="entry name" value="PLANT BROAD-SPECTRUM MILDEW RESISTANCE PROTEIN RPW8"/>
    <property type="match status" value="1"/>
</dbReference>
<gene>
    <name evidence="2" type="ORF">RHGRI_025524</name>
</gene>
<name>A0AAV6IPB4_9ERIC</name>
<dbReference type="Proteomes" id="UP000823749">
    <property type="component" value="Chromosome 9"/>
</dbReference>
<accession>A0AAV6IPB4</accession>
<evidence type="ECO:0000313" key="2">
    <source>
        <dbReference type="EMBL" id="KAG5530591.1"/>
    </source>
</evidence>
<dbReference type="GO" id="GO:0006952">
    <property type="term" value="P:defense response"/>
    <property type="evidence" value="ECO:0007669"/>
    <property type="project" value="UniProtKB-KW"/>
</dbReference>
<keyword evidence="1" id="KW-0611">Plant defense</keyword>
<reference evidence="2" key="1">
    <citation type="submission" date="2020-08" db="EMBL/GenBank/DDBJ databases">
        <title>Plant Genome Project.</title>
        <authorList>
            <person name="Zhang R.-G."/>
        </authorList>
    </citation>
    <scope>NUCLEOTIDE SEQUENCE</scope>
    <source>
        <strain evidence="2">WSP0</strain>
        <tissue evidence="2">Leaf</tissue>
    </source>
</reference>
<dbReference type="SUPFAM" id="SSF52058">
    <property type="entry name" value="L domain-like"/>
    <property type="match status" value="1"/>
</dbReference>
<dbReference type="InterPro" id="IPR032675">
    <property type="entry name" value="LRR_dom_sf"/>
</dbReference>
<keyword evidence="3" id="KW-1185">Reference proteome</keyword>
<dbReference type="EMBL" id="JACTNZ010000009">
    <property type="protein sequence ID" value="KAG5530591.1"/>
    <property type="molecule type" value="Genomic_DNA"/>
</dbReference>
<protein>
    <submittedName>
        <fullName evidence="2">Uncharacterized protein</fullName>
    </submittedName>
</protein>
<evidence type="ECO:0000256" key="1">
    <source>
        <dbReference type="ARBA" id="ARBA00022821"/>
    </source>
</evidence>
<organism evidence="2 3">
    <name type="scientific">Rhododendron griersonianum</name>
    <dbReference type="NCBI Taxonomy" id="479676"/>
    <lineage>
        <taxon>Eukaryota</taxon>
        <taxon>Viridiplantae</taxon>
        <taxon>Streptophyta</taxon>
        <taxon>Embryophyta</taxon>
        <taxon>Tracheophyta</taxon>
        <taxon>Spermatophyta</taxon>
        <taxon>Magnoliopsida</taxon>
        <taxon>eudicotyledons</taxon>
        <taxon>Gunneridae</taxon>
        <taxon>Pentapetalae</taxon>
        <taxon>asterids</taxon>
        <taxon>Ericales</taxon>
        <taxon>Ericaceae</taxon>
        <taxon>Ericoideae</taxon>
        <taxon>Rhodoreae</taxon>
        <taxon>Rhododendron</taxon>
    </lineage>
</organism>
<dbReference type="Gene3D" id="3.80.10.10">
    <property type="entry name" value="Ribonuclease Inhibitor"/>
    <property type="match status" value="2"/>
</dbReference>
<evidence type="ECO:0000313" key="3">
    <source>
        <dbReference type="Proteomes" id="UP000823749"/>
    </source>
</evidence>
<comment type="caution">
    <text evidence="2">The sequence shown here is derived from an EMBL/GenBank/DDBJ whole genome shotgun (WGS) entry which is preliminary data.</text>
</comment>
<proteinExistence type="predicted"/>
<sequence>MGPIDETEAVFKGSTSLEELTISGCTELTCLPKGVLQPTLIDIRLRYCPKLKTTDPDALRTLTSLKKLFIRSCSNWRSYWEEGLLCTTSLQELGIGEFGEECRYFPWPSTSVASPSWSHLTSLEILYLRGWPEVKSLPDQLEHLPALRTLAIWNFSGLESLPEWLGKLSSLESLSIRGCPLLVERCEKGIGEDWHKIAHIPSIKIGRCSNNIYKFNSLFTKHLQSVSLTMRKLILLNLKIWSKMALVSYHLLCLDTSFYYPMLSPLKSVVMWTDGCEMEFTKDSWSVAEDIGGWNSDQKRENVGICMLRLDDNHAVRRALNEFYAEPAEKSIQTVVSPVLTGNSCFVLLWSPITIKGQCQFDIQVLNFCEKVIERQEQQEEISMSAISESLQIPSTCCYTPLLG</sequence>
<dbReference type="PANTHER" id="PTHR36766:SF70">
    <property type="entry name" value="DISEASE RESISTANCE PROTEIN RGA4"/>
    <property type="match status" value="1"/>
</dbReference>
<dbReference type="AlphaFoldDB" id="A0AAV6IPB4"/>